<evidence type="ECO:0000313" key="2">
    <source>
        <dbReference type="EMBL" id="PWD82049.1"/>
    </source>
</evidence>
<dbReference type="PANTHER" id="PTHR12526">
    <property type="entry name" value="GLYCOSYLTRANSFERASE"/>
    <property type="match status" value="1"/>
</dbReference>
<feature type="domain" description="Glycosyl transferase family 1" evidence="1">
    <location>
        <begin position="200"/>
        <end position="347"/>
    </location>
</feature>
<dbReference type="Gene3D" id="3.40.50.2000">
    <property type="entry name" value="Glycogen Phosphorylase B"/>
    <property type="match status" value="2"/>
</dbReference>
<dbReference type="SUPFAM" id="SSF53756">
    <property type="entry name" value="UDP-Glycosyltransferase/glycogen phosphorylase"/>
    <property type="match status" value="1"/>
</dbReference>
<dbReference type="Pfam" id="PF00534">
    <property type="entry name" value="Glycos_transf_1"/>
    <property type="match status" value="1"/>
</dbReference>
<dbReference type="CDD" id="cd03811">
    <property type="entry name" value="GT4_GT28_WabH-like"/>
    <property type="match status" value="1"/>
</dbReference>
<keyword evidence="3" id="KW-1185">Reference proteome</keyword>
<name>A0A2U2AHI3_9GAMM</name>
<organism evidence="2 3">
    <name type="scientific">Ignatzschineria ureiclastica</name>
    <dbReference type="NCBI Taxonomy" id="472582"/>
    <lineage>
        <taxon>Bacteria</taxon>
        <taxon>Pseudomonadati</taxon>
        <taxon>Pseudomonadota</taxon>
        <taxon>Gammaproteobacteria</taxon>
        <taxon>Cardiobacteriales</taxon>
        <taxon>Ignatzschineriaceae</taxon>
        <taxon>Ignatzschineria</taxon>
    </lineage>
</organism>
<accession>A0A2U2AHI3</accession>
<dbReference type="InterPro" id="IPR001296">
    <property type="entry name" value="Glyco_trans_1"/>
</dbReference>
<proteinExistence type="predicted"/>
<sequence length="382" mass="44288">MIEGIVKMKVGFFIYHRIDGKGGLENTLIKITNNLKKEDISSHIFFWTPPVYTDFFKNFDEISVATEYKEDEKKYRFIPKFISRRIKLFHDFLKMQNFFKKEILPAELDALIIIDLPDTLCFYQKILKKFTTKYNVPILSWIHSSIKNSTPKQIARTRKILPIYKQHLTVSFGIMEELKDIYKISNITYVGNPIDSAKIIPRTSNDFLYIGRIADPRKQVNQLISSLPALKGNWKLHIIGSSGNKEKDDLFQQKILELQLQNHIIFYGWAENPWDLISKATALILNSSTEGFGLVLVEAMMRGIPCISSDCPVGPREIIQPNINGWLFKVGEEEELINIMQEVIDNKRSLPDPYIVQQSVQHYETSQIVHQFKTILNNCINL</sequence>
<dbReference type="Proteomes" id="UP000245020">
    <property type="component" value="Unassembled WGS sequence"/>
</dbReference>
<dbReference type="EMBL" id="QEWQ01000001">
    <property type="protein sequence ID" value="PWD82049.1"/>
    <property type="molecule type" value="Genomic_DNA"/>
</dbReference>
<protein>
    <recommendedName>
        <fullName evidence="1">Glycosyl transferase family 1 domain-containing protein</fullName>
    </recommendedName>
</protein>
<dbReference type="AlphaFoldDB" id="A0A2U2AHI3"/>
<gene>
    <name evidence="2" type="ORF">DC083_02370</name>
</gene>
<dbReference type="GO" id="GO:0016757">
    <property type="term" value="F:glycosyltransferase activity"/>
    <property type="evidence" value="ECO:0007669"/>
    <property type="project" value="InterPro"/>
</dbReference>
<dbReference type="PANTHER" id="PTHR12526:SF630">
    <property type="entry name" value="GLYCOSYLTRANSFERASE"/>
    <property type="match status" value="1"/>
</dbReference>
<comment type="caution">
    <text evidence="2">The sequence shown here is derived from an EMBL/GenBank/DDBJ whole genome shotgun (WGS) entry which is preliminary data.</text>
</comment>
<reference evidence="3" key="1">
    <citation type="submission" date="2018-05" db="EMBL/GenBank/DDBJ databases">
        <title>Ignatzschineria dubaiensis sp. nov., isolated from necrotic foot tissues of dromedaries (Camelus dromedarius) and associated maggots in Dubai, United Arab Emirates.</title>
        <authorList>
            <person name="Tsang C.C."/>
            <person name="Tang J.Y.M."/>
            <person name="Fong J.Y.H."/>
            <person name="Kinne J."/>
            <person name="Lee H.H."/>
            <person name="Joseph M."/>
            <person name="Jose S."/>
            <person name="Schuster R.K."/>
            <person name="Tang Y."/>
            <person name="Sivakumar S."/>
            <person name="Chen J.H.K."/>
            <person name="Teng J.L.L."/>
            <person name="Lau S.K.P."/>
            <person name="Wernery U."/>
            <person name="Woo P.C.Y."/>
        </authorList>
    </citation>
    <scope>NUCLEOTIDE SEQUENCE [LARGE SCALE GENOMIC DNA]</scope>
    <source>
        <strain evidence="3">KCTC 22644</strain>
    </source>
</reference>
<evidence type="ECO:0000313" key="3">
    <source>
        <dbReference type="Proteomes" id="UP000245020"/>
    </source>
</evidence>
<dbReference type="GO" id="GO:1901135">
    <property type="term" value="P:carbohydrate derivative metabolic process"/>
    <property type="evidence" value="ECO:0007669"/>
    <property type="project" value="UniProtKB-ARBA"/>
</dbReference>
<evidence type="ECO:0000259" key="1">
    <source>
        <dbReference type="Pfam" id="PF00534"/>
    </source>
</evidence>